<dbReference type="Pfam" id="PF08393">
    <property type="entry name" value="DHC_N2"/>
    <property type="match status" value="1"/>
</dbReference>
<dbReference type="Gene3D" id="3.20.180.20">
    <property type="entry name" value="Dynein heavy chain, N-terminal domain 2"/>
    <property type="match status" value="1"/>
</dbReference>
<proteinExistence type="predicted"/>
<keyword evidence="7" id="KW-0067">ATP-binding</keyword>
<feature type="domain" description="Dynein heavy chain linker" evidence="11">
    <location>
        <begin position="2"/>
        <end position="403"/>
    </location>
</feature>
<accession>X6M0T3</accession>
<dbReference type="FunFam" id="3.20.180.20:FF:000002">
    <property type="entry name" value="Cytoplasmic dynein heavy chain 1"/>
    <property type="match status" value="1"/>
</dbReference>
<keyword evidence="6" id="KW-0547">Nucleotide-binding</keyword>
<keyword evidence="5" id="KW-0677">Repeat</keyword>
<evidence type="ECO:0000259" key="12">
    <source>
        <dbReference type="Pfam" id="PF12774"/>
    </source>
</evidence>
<keyword evidence="8" id="KW-0175">Coiled coil</keyword>
<evidence type="ECO:0000259" key="11">
    <source>
        <dbReference type="Pfam" id="PF08393"/>
    </source>
</evidence>
<dbReference type="GO" id="GO:0031122">
    <property type="term" value="P:cytoplasmic microtubule organization"/>
    <property type="evidence" value="ECO:0007669"/>
    <property type="project" value="TreeGrafter"/>
</dbReference>
<evidence type="ECO:0000256" key="3">
    <source>
        <dbReference type="ARBA" id="ARBA00022490"/>
    </source>
</evidence>
<dbReference type="GO" id="GO:0008569">
    <property type="term" value="F:minus-end-directed microtubule motor activity"/>
    <property type="evidence" value="ECO:0007669"/>
    <property type="project" value="TreeGrafter"/>
</dbReference>
<evidence type="ECO:0000256" key="7">
    <source>
        <dbReference type="ARBA" id="ARBA00022840"/>
    </source>
</evidence>
<evidence type="ECO:0000256" key="2">
    <source>
        <dbReference type="ARBA" id="ARBA00022197"/>
    </source>
</evidence>
<dbReference type="GO" id="GO:0030473">
    <property type="term" value="P:nuclear migration along microtubule"/>
    <property type="evidence" value="ECO:0007669"/>
    <property type="project" value="UniProtKB-ARBA"/>
</dbReference>
<dbReference type="Gene3D" id="1.20.140.100">
    <property type="entry name" value="Dynein heavy chain, N-terminal domain 2"/>
    <property type="match status" value="1"/>
</dbReference>
<evidence type="ECO:0000313" key="14">
    <source>
        <dbReference type="Proteomes" id="UP000023152"/>
    </source>
</evidence>
<evidence type="ECO:0000256" key="4">
    <source>
        <dbReference type="ARBA" id="ARBA00022701"/>
    </source>
</evidence>
<dbReference type="InterPro" id="IPR035699">
    <property type="entry name" value="AAA_6"/>
</dbReference>
<dbReference type="GO" id="GO:0000235">
    <property type="term" value="C:astral microtubule"/>
    <property type="evidence" value="ECO:0007669"/>
    <property type="project" value="UniProtKB-ARBA"/>
</dbReference>
<organism evidence="13 14">
    <name type="scientific">Reticulomyxa filosa</name>
    <dbReference type="NCBI Taxonomy" id="46433"/>
    <lineage>
        <taxon>Eukaryota</taxon>
        <taxon>Sar</taxon>
        <taxon>Rhizaria</taxon>
        <taxon>Retaria</taxon>
        <taxon>Foraminifera</taxon>
        <taxon>Monothalamids</taxon>
        <taxon>Reticulomyxidae</taxon>
        <taxon>Reticulomyxa</taxon>
    </lineage>
</organism>
<dbReference type="SUPFAM" id="SSF52540">
    <property type="entry name" value="P-loop containing nucleoside triphosphate hydrolases"/>
    <property type="match status" value="1"/>
</dbReference>
<dbReference type="PANTHER" id="PTHR10676:SF314">
    <property type="entry name" value="CYTOPLASMIC DYNEIN 1 HEAVY CHAIN 1"/>
    <property type="match status" value="1"/>
</dbReference>
<dbReference type="GO" id="GO:0000070">
    <property type="term" value="P:mitotic sister chromatid segregation"/>
    <property type="evidence" value="ECO:0007669"/>
    <property type="project" value="UniProtKB-ARBA"/>
</dbReference>
<evidence type="ECO:0000256" key="5">
    <source>
        <dbReference type="ARBA" id="ARBA00022737"/>
    </source>
</evidence>
<evidence type="ECO:0000256" key="8">
    <source>
        <dbReference type="ARBA" id="ARBA00023054"/>
    </source>
</evidence>
<dbReference type="Proteomes" id="UP000023152">
    <property type="component" value="Unassembled WGS sequence"/>
</dbReference>
<keyword evidence="10" id="KW-0206">Cytoskeleton</keyword>
<dbReference type="Pfam" id="PF12774">
    <property type="entry name" value="AAA_6"/>
    <property type="match status" value="1"/>
</dbReference>
<dbReference type="InterPro" id="IPR026983">
    <property type="entry name" value="DHC"/>
</dbReference>
<comment type="caution">
    <text evidence="13">The sequence shown here is derived from an EMBL/GenBank/DDBJ whole genome shotgun (WGS) entry which is preliminary data.</text>
</comment>
<dbReference type="EMBL" id="ASPP01026602">
    <property type="protein sequence ID" value="ETO07017.1"/>
    <property type="molecule type" value="Genomic_DNA"/>
</dbReference>
<dbReference type="FunFam" id="3.40.50.300:FF:000996">
    <property type="entry name" value="Cytoplasmic dynein heavy chain"/>
    <property type="match status" value="1"/>
</dbReference>
<name>X6M0T3_RETFI</name>
<dbReference type="GO" id="GO:0045505">
    <property type="term" value="F:dynein intermediate chain binding"/>
    <property type="evidence" value="ECO:0007669"/>
    <property type="project" value="InterPro"/>
</dbReference>
<evidence type="ECO:0000256" key="1">
    <source>
        <dbReference type="ARBA" id="ARBA00004245"/>
    </source>
</evidence>
<keyword evidence="9" id="KW-0505">Motor protein</keyword>
<evidence type="ECO:0000256" key="6">
    <source>
        <dbReference type="ARBA" id="ARBA00022741"/>
    </source>
</evidence>
<dbReference type="GO" id="GO:0051959">
    <property type="term" value="F:dynein light intermediate chain binding"/>
    <property type="evidence" value="ECO:0007669"/>
    <property type="project" value="InterPro"/>
</dbReference>
<dbReference type="InterPro" id="IPR027417">
    <property type="entry name" value="P-loop_NTPase"/>
</dbReference>
<dbReference type="PANTHER" id="PTHR10676">
    <property type="entry name" value="DYNEIN HEAVY CHAIN FAMILY PROTEIN"/>
    <property type="match status" value="1"/>
</dbReference>
<dbReference type="FunFam" id="1.20.58.1120:FF:000013">
    <property type="entry name" value="Dynein heavy chain-like protein"/>
    <property type="match status" value="1"/>
</dbReference>
<keyword evidence="4" id="KW-0493">Microtubule</keyword>
<comment type="subcellular location">
    <subcellularLocation>
        <location evidence="1">Cytoplasm</location>
        <location evidence="1">Cytoskeleton</location>
    </subcellularLocation>
</comment>
<dbReference type="Gene3D" id="1.10.287.2620">
    <property type="match status" value="1"/>
</dbReference>
<evidence type="ECO:0000256" key="9">
    <source>
        <dbReference type="ARBA" id="ARBA00023175"/>
    </source>
</evidence>
<dbReference type="InterPro" id="IPR013602">
    <property type="entry name" value="Dynein_heavy_linker"/>
</dbReference>
<dbReference type="Gene3D" id="3.40.50.300">
    <property type="entry name" value="P-loop containing nucleotide triphosphate hydrolases"/>
    <property type="match status" value="1"/>
</dbReference>
<dbReference type="GO" id="GO:0005524">
    <property type="term" value="F:ATP binding"/>
    <property type="evidence" value="ECO:0007669"/>
    <property type="project" value="UniProtKB-KW"/>
</dbReference>
<keyword evidence="14" id="KW-1185">Reference proteome</keyword>
<keyword evidence="3" id="KW-0963">Cytoplasm</keyword>
<dbReference type="GO" id="GO:0005938">
    <property type="term" value="C:cell cortex"/>
    <property type="evidence" value="ECO:0007669"/>
    <property type="project" value="TreeGrafter"/>
</dbReference>
<dbReference type="GO" id="GO:0005868">
    <property type="term" value="C:cytoplasmic dynein complex"/>
    <property type="evidence" value="ECO:0007669"/>
    <property type="project" value="TreeGrafter"/>
</dbReference>
<reference evidence="13 14" key="1">
    <citation type="journal article" date="2013" name="Curr. Biol.">
        <title>The Genome of the Foraminiferan Reticulomyxa filosa.</title>
        <authorList>
            <person name="Glockner G."/>
            <person name="Hulsmann N."/>
            <person name="Schleicher M."/>
            <person name="Noegel A.A."/>
            <person name="Eichinger L."/>
            <person name="Gallinger C."/>
            <person name="Pawlowski J."/>
            <person name="Sierra R."/>
            <person name="Euteneuer U."/>
            <person name="Pillet L."/>
            <person name="Moustafa A."/>
            <person name="Platzer M."/>
            <person name="Groth M."/>
            <person name="Szafranski K."/>
            <person name="Schliwa M."/>
        </authorList>
    </citation>
    <scope>NUCLEOTIDE SEQUENCE [LARGE SCALE GENOMIC DNA]</scope>
</reference>
<dbReference type="AlphaFoldDB" id="X6M0T3"/>
<feature type="non-terminal residue" evidence="13">
    <location>
        <position position="680"/>
    </location>
</feature>
<dbReference type="InterPro" id="IPR042228">
    <property type="entry name" value="Dynein_linker_3"/>
</dbReference>
<dbReference type="OMA" id="RTFPDQA"/>
<gene>
    <name evidence="13" type="ORF">RFI_30375</name>
</gene>
<dbReference type="Gene3D" id="1.20.58.1120">
    <property type="match status" value="1"/>
</dbReference>
<sequence>MLDTIRKELIGLKEVHKVLSDRQDELDNIGKQKFIGMDTKVLGKTLREMEDDLGKLPNKIRQYQAYNKFVSTLKNKQKMNKNIFGDLSCGVLRQKHWNEVDKVLNLKKNNNTNVVEPNDLLKFAKPIADIVTVARGESNVENFLNEINEKWNKTFFELVDYKGKCPLVKNWTELREDVGEALTNVMSMKQSPFYKAFEREGSTWDEKLNAAQAIFDVMVDVQRRWVYLQGVFNNSADVQKSLGYMYQKFKGFDREFVQLMRGIKQDPLVDHWVTAEKNLLQMLEANQNTLNTIQKALNEYLESQRSAFARFYFIGDEDLLEIIGSSKDPRAINRHLAKMFAGIAQIRLHPENESIILGMASREAEEVIFKQPIDVNKSERIQDWLLQVEHQMRFTLASLLEEAVATFVSPDDIEAYFAWVGRYPAQVALLATQIRWSETVDNNLKKLSKDPNQENHNNMEKLLQEILSTLEILANRVLGDIPPKIRKLYEQLITELVYQRDVTRTLIKEKICTETDFKWLYRMRFYWNRVEKDVLRKLEIRISRAKFYYGFEYFGATEKLVQTPLTDKAYLTLCEALHAKLGGNPFGPAGTGKTESVKALGAQLGRFVLVFCCDETFDYNAMSRIFVGLCQCGAWGCFDEFNRLEEQILSAVSQQILTIQTGLRENSAEINLSTSRGIEK</sequence>
<dbReference type="GO" id="GO:0007052">
    <property type="term" value="P:mitotic spindle organization"/>
    <property type="evidence" value="ECO:0007669"/>
    <property type="project" value="TreeGrafter"/>
</dbReference>
<feature type="domain" description="Dynein heavy chain hydrolytic ATP-binding dynein motor region" evidence="12">
    <location>
        <begin position="549"/>
        <end position="674"/>
    </location>
</feature>
<evidence type="ECO:0000256" key="10">
    <source>
        <dbReference type="ARBA" id="ARBA00023212"/>
    </source>
</evidence>
<dbReference type="InterPro" id="IPR042222">
    <property type="entry name" value="Dynein_2_N"/>
</dbReference>
<dbReference type="OrthoDB" id="447173at2759"/>
<protein>
    <recommendedName>
        <fullName evidence="2">Dynein heavy chain, cytoplasmic</fullName>
    </recommendedName>
</protein>
<evidence type="ECO:0000313" key="13">
    <source>
        <dbReference type="EMBL" id="ETO07017.1"/>
    </source>
</evidence>